<proteinExistence type="predicted"/>
<reference evidence="2" key="2">
    <citation type="journal article" date="2008" name="Nucleic Acids Res.">
        <title>The rice annotation project database (RAP-DB): 2008 update.</title>
        <authorList>
            <consortium name="The rice annotation project (RAP)"/>
        </authorList>
    </citation>
    <scope>GENOME REANNOTATION</scope>
    <source>
        <strain evidence="2">cv. Nipponbare</strain>
    </source>
</reference>
<dbReference type="EMBL" id="AP005738">
    <property type="protein sequence ID" value="BAD23552.1"/>
    <property type="molecule type" value="Genomic_DNA"/>
</dbReference>
<evidence type="ECO:0000313" key="2">
    <source>
        <dbReference type="Proteomes" id="UP000000763"/>
    </source>
</evidence>
<evidence type="ECO:0000313" key="1">
    <source>
        <dbReference type="EMBL" id="BAD23552.1"/>
    </source>
</evidence>
<organism evidence="1 2">
    <name type="scientific">Oryza sativa subsp. japonica</name>
    <name type="common">Rice</name>
    <dbReference type="NCBI Taxonomy" id="39947"/>
    <lineage>
        <taxon>Eukaryota</taxon>
        <taxon>Viridiplantae</taxon>
        <taxon>Streptophyta</taxon>
        <taxon>Embryophyta</taxon>
        <taxon>Tracheophyta</taxon>
        <taxon>Spermatophyta</taxon>
        <taxon>Magnoliopsida</taxon>
        <taxon>Liliopsida</taxon>
        <taxon>Poales</taxon>
        <taxon>Poaceae</taxon>
        <taxon>BOP clade</taxon>
        <taxon>Oryzoideae</taxon>
        <taxon>Oryzeae</taxon>
        <taxon>Oryzinae</taxon>
        <taxon>Oryza</taxon>
        <taxon>Oryza sativa</taxon>
    </lineage>
</organism>
<protein>
    <submittedName>
        <fullName evidence="1">Uncharacterized protein</fullName>
    </submittedName>
</protein>
<gene>
    <name evidence="1" type="primary">OSJNBb0066C12.13</name>
</gene>
<sequence>MTIKYIHTTKHEKYKPLPKNTSDEWMIYEILKSNEFWNPVRPPETTLTSNGPSAFMPTPIWIILDFVKSLSRYLSNASGLMSKFISIQRGGEHGCGLDILGAAVAGRGISWARSEMSRVGDVDRTETA</sequence>
<accession>Q6K318</accession>
<reference evidence="2" key="1">
    <citation type="journal article" date="2005" name="Nature">
        <title>The map-based sequence of the rice genome.</title>
        <authorList>
            <consortium name="International rice genome sequencing project (IRGSP)"/>
            <person name="Matsumoto T."/>
            <person name="Wu J."/>
            <person name="Kanamori H."/>
            <person name="Katayose Y."/>
            <person name="Fujisawa M."/>
            <person name="Namiki N."/>
            <person name="Mizuno H."/>
            <person name="Yamamoto K."/>
            <person name="Antonio B.A."/>
            <person name="Baba T."/>
            <person name="Sakata K."/>
            <person name="Nagamura Y."/>
            <person name="Aoki H."/>
            <person name="Arikawa K."/>
            <person name="Arita K."/>
            <person name="Bito T."/>
            <person name="Chiden Y."/>
            <person name="Fujitsuka N."/>
            <person name="Fukunaka R."/>
            <person name="Hamada M."/>
            <person name="Harada C."/>
            <person name="Hayashi A."/>
            <person name="Hijishita S."/>
            <person name="Honda M."/>
            <person name="Hosokawa S."/>
            <person name="Ichikawa Y."/>
            <person name="Idonuma A."/>
            <person name="Iijima M."/>
            <person name="Ikeda M."/>
            <person name="Ikeno M."/>
            <person name="Ito K."/>
            <person name="Ito S."/>
            <person name="Ito T."/>
            <person name="Ito Y."/>
            <person name="Ito Y."/>
            <person name="Iwabuchi A."/>
            <person name="Kamiya K."/>
            <person name="Karasawa W."/>
            <person name="Kurita K."/>
            <person name="Katagiri S."/>
            <person name="Kikuta A."/>
            <person name="Kobayashi H."/>
            <person name="Kobayashi N."/>
            <person name="Machita K."/>
            <person name="Maehara T."/>
            <person name="Masukawa M."/>
            <person name="Mizubayashi T."/>
            <person name="Mukai Y."/>
            <person name="Nagasaki H."/>
            <person name="Nagata Y."/>
            <person name="Naito S."/>
            <person name="Nakashima M."/>
            <person name="Nakama Y."/>
            <person name="Nakamichi Y."/>
            <person name="Nakamura M."/>
            <person name="Meguro A."/>
            <person name="Negishi M."/>
            <person name="Ohta I."/>
            <person name="Ohta T."/>
            <person name="Okamoto M."/>
            <person name="Ono N."/>
            <person name="Saji S."/>
            <person name="Sakaguchi M."/>
            <person name="Sakai K."/>
            <person name="Shibata M."/>
            <person name="Shimokawa T."/>
            <person name="Song J."/>
            <person name="Takazaki Y."/>
            <person name="Terasawa K."/>
            <person name="Tsugane M."/>
            <person name="Tsuji K."/>
            <person name="Ueda S."/>
            <person name="Waki K."/>
            <person name="Yamagata H."/>
            <person name="Yamamoto M."/>
            <person name="Yamamoto S."/>
            <person name="Yamane H."/>
            <person name="Yoshiki S."/>
            <person name="Yoshihara R."/>
            <person name="Yukawa K."/>
            <person name="Zhong H."/>
            <person name="Yano M."/>
            <person name="Yuan Q."/>
            <person name="Ouyang S."/>
            <person name="Liu J."/>
            <person name="Jones K.M."/>
            <person name="Gansberger K."/>
            <person name="Moffat K."/>
            <person name="Hill J."/>
            <person name="Bera J."/>
            <person name="Fadrosh D."/>
            <person name="Jin S."/>
            <person name="Johri S."/>
            <person name="Kim M."/>
            <person name="Overton L."/>
            <person name="Reardon M."/>
            <person name="Tsitrin T."/>
            <person name="Vuong H."/>
            <person name="Weaver B."/>
            <person name="Ciecko A."/>
            <person name="Tallon L."/>
            <person name="Jackson J."/>
            <person name="Pai G."/>
            <person name="Aken S.V."/>
            <person name="Utterback T."/>
            <person name="Reidmuller S."/>
            <person name="Feldblyum T."/>
            <person name="Hsiao J."/>
            <person name="Zismann V."/>
            <person name="Iobst S."/>
            <person name="de Vazeille A.R."/>
            <person name="Buell C.R."/>
            <person name="Ying K."/>
            <person name="Li Y."/>
            <person name="Lu T."/>
            <person name="Huang Y."/>
            <person name="Zhao Q."/>
            <person name="Feng Q."/>
            <person name="Zhang L."/>
            <person name="Zhu J."/>
            <person name="Weng Q."/>
            <person name="Mu J."/>
            <person name="Lu Y."/>
            <person name="Fan D."/>
            <person name="Liu Y."/>
            <person name="Guan J."/>
            <person name="Zhang Y."/>
            <person name="Yu S."/>
            <person name="Liu X."/>
            <person name="Zhang Y."/>
            <person name="Hong G."/>
            <person name="Han B."/>
            <person name="Choisne N."/>
            <person name="Demange N."/>
            <person name="Orjeda G."/>
            <person name="Samain S."/>
            <person name="Cattolico L."/>
            <person name="Pelletier E."/>
            <person name="Couloux A."/>
            <person name="Segurens B."/>
            <person name="Wincker P."/>
            <person name="D'Hont A."/>
            <person name="Scarpelli C."/>
            <person name="Weissenbach J."/>
            <person name="Salanoubat M."/>
            <person name="Quetier F."/>
            <person name="Yu Y."/>
            <person name="Kim H.R."/>
            <person name="Rambo T."/>
            <person name="Currie J."/>
            <person name="Collura K."/>
            <person name="Luo M."/>
            <person name="Yang T."/>
            <person name="Ammiraju J.S.S."/>
            <person name="Engler F."/>
            <person name="Soderlund C."/>
            <person name="Wing R.A."/>
            <person name="Palmer L.E."/>
            <person name="de la Bastide M."/>
            <person name="Spiegel L."/>
            <person name="Nascimento L."/>
            <person name="Zutavern T."/>
            <person name="O'Shaughnessy A."/>
            <person name="Dike S."/>
            <person name="Dedhia N."/>
            <person name="Preston R."/>
            <person name="Balija V."/>
            <person name="McCombie W.R."/>
            <person name="Chow T."/>
            <person name="Chen H."/>
            <person name="Chung M."/>
            <person name="Chen C."/>
            <person name="Shaw J."/>
            <person name="Wu H."/>
            <person name="Hsiao K."/>
            <person name="Chao Y."/>
            <person name="Chu M."/>
            <person name="Cheng C."/>
            <person name="Hour A."/>
            <person name="Lee P."/>
            <person name="Lin S."/>
            <person name="Lin Y."/>
            <person name="Liou J."/>
            <person name="Liu S."/>
            <person name="Hsing Y."/>
            <person name="Raghuvanshi S."/>
            <person name="Mohanty A."/>
            <person name="Bharti A.K."/>
            <person name="Gaur A."/>
            <person name="Gupta V."/>
            <person name="Kumar D."/>
            <person name="Ravi V."/>
            <person name="Vij S."/>
            <person name="Kapur A."/>
            <person name="Khurana P."/>
            <person name="Khurana P."/>
            <person name="Khurana J.P."/>
            <person name="Tyagi A.K."/>
            <person name="Gaikwad K."/>
            <person name="Singh A."/>
            <person name="Dalal V."/>
            <person name="Srivastava S."/>
            <person name="Dixit A."/>
            <person name="Pal A.K."/>
            <person name="Ghazi I.A."/>
            <person name="Yadav M."/>
            <person name="Pandit A."/>
            <person name="Bhargava A."/>
            <person name="Sureshbabu K."/>
            <person name="Batra K."/>
            <person name="Sharma T.R."/>
            <person name="Mohapatra T."/>
            <person name="Singh N.K."/>
            <person name="Messing J."/>
            <person name="Nelson A.B."/>
            <person name="Fuks G."/>
            <person name="Kavchok S."/>
            <person name="Keizer G."/>
            <person name="Linton E."/>
            <person name="Llaca V."/>
            <person name="Song R."/>
            <person name="Tanyolac B."/>
            <person name="Young S."/>
            <person name="Ho-Il K."/>
            <person name="Hahn J.H."/>
            <person name="Sangsakoo G."/>
            <person name="Vanavichit A."/>
            <person name="de Mattos Luiz.A.T."/>
            <person name="Zimmer P.D."/>
            <person name="Malone G."/>
            <person name="Dellagostin O."/>
            <person name="de Oliveira A.C."/>
            <person name="Bevan M."/>
            <person name="Bancroft I."/>
            <person name="Minx P."/>
            <person name="Cordum H."/>
            <person name="Wilson R."/>
            <person name="Cheng Z."/>
            <person name="Jin W."/>
            <person name="Jiang J."/>
            <person name="Leong S.A."/>
            <person name="Iwama H."/>
            <person name="Gojobori T."/>
            <person name="Itoh T."/>
            <person name="Niimura Y."/>
            <person name="Fujii Y."/>
            <person name="Habara T."/>
            <person name="Sakai H."/>
            <person name="Sato Y."/>
            <person name="Wilson G."/>
            <person name="Kumar K."/>
            <person name="McCouch S."/>
            <person name="Juretic N."/>
            <person name="Hoen D."/>
            <person name="Wright S."/>
            <person name="Bruskiewich R."/>
            <person name="Bureau T."/>
            <person name="Miyao A."/>
            <person name="Hirochika H."/>
            <person name="Nishikawa T."/>
            <person name="Kadowaki K."/>
            <person name="Sugiura M."/>
            <person name="Burr B."/>
            <person name="Sasaki T."/>
        </authorList>
    </citation>
    <scope>NUCLEOTIDE SEQUENCE [LARGE SCALE GENOMIC DNA]</scope>
    <source>
        <strain evidence="2">cv. Nipponbare</strain>
    </source>
</reference>
<name>Q6K318_ORYSJ</name>
<dbReference type="Proteomes" id="UP000000763">
    <property type="component" value="Chromosome 9"/>
</dbReference>
<dbReference type="AlphaFoldDB" id="Q6K318"/>